<keyword evidence="4" id="KW-1185">Reference proteome</keyword>
<dbReference type="SUPFAM" id="SSF53474">
    <property type="entry name" value="alpha/beta-Hydrolases"/>
    <property type="match status" value="1"/>
</dbReference>
<dbReference type="InterPro" id="IPR050300">
    <property type="entry name" value="GDXG_lipolytic_enzyme"/>
</dbReference>
<keyword evidence="1" id="KW-0378">Hydrolase</keyword>
<dbReference type="InterPro" id="IPR049492">
    <property type="entry name" value="BD-FAE-like_dom"/>
</dbReference>
<name>A0A2P8DZN1_9BACT</name>
<feature type="domain" description="BD-FAE-like" evidence="2">
    <location>
        <begin position="65"/>
        <end position="244"/>
    </location>
</feature>
<organism evidence="3 4">
    <name type="scientific">Cecembia rubra</name>
    <dbReference type="NCBI Taxonomy" id="1485585"/>
    <lineage>
        <taxon>Bacteria</taxon>
        <taxon>Pseudomonadati</taxon>
        <taxon>Bacteroidota</taxon>
        <taxon>Cytophagia</taxon>
        <taxon>Cytophagales</taxon>
        <taxon>Cyclobacteriaceae</taxon>
        <taxon>Cecembia</taxon>
    </lineage>
</organism>
<dbReference type="GO" id="GO:0016787">
    <property type="term" value="F:hydrolase activity"/>
    <property type="evidence" value="ECO:0007669"/>
    <property type="project" value="UniProtKB-KW"/>
</dbReference>
<dbReference type="AlphaFoldDB" id="A0A2P8DZN1"/>
<dbReference type="EMBL" id="PYGF01000009">
    <property type="protein sequence ID" value="PSL02678.1"/>
    <property type="molecule type" value="Genomic_DNA"/>
</dbReference>
<sequence length="301" mass="34522">MKTLLTLSRFIKIKHKCYLKSVKYPFFLVLIVLALSSCSFKGVSRYRNITYIEEHLSGKLPKKELNVFAPKKSSGEQDVLIFIHGGSWNSGKKEIYNFLGNRFAKKGVVTVIIDYPLSPEYQVHDMALASTQAVKWTHQNISRFGGNPNQIFVSGHSAGGHLASLISLRNEYFDTLQYNNPVRGAVLIDAAGLDMKWFLEQMNYEPGTEYLVTFTDSPEVWKDTSPIYYLDEKDPPLLILMGEKTLPGIKVTTDRFLEKYKELVAEPDFHVQKGKKHKPMIVQFINPRNKVYDWILEFMAQ</sequence>
<dbReference type="PANTHER" id="PTHR48081">
    <property type="entry name" value="AB HYDROLASE SUPERFAMILY PROTEIN C4A8.06C"/>
    <property type="match status" value="1"/>
</dbReference>
<evidence type="ECO:0000313" key="3">
    <source>
        <dbReference type="EMBL" id="PSL02678.1"/>
    </source>
</evidence>
<dbReference type="Proteomes" id="UP000240708">
    <property type="component" value="Unassembled WGS sequence"/>
</dbReference>
<dbReference type="Gene3D" id="3.40.50.1820">
    <property type="entry name" value="alpha/beta hydrolase"/>
    <property type="match status" value="1"/>
</dbReference>
<protein>
    <submittedName>
        <fullName evidence="3">Acetyl esterase/lipase</fullName>
    </submittedName>
</protein>
<dbReference type="Pfam" id="PF20434">
    <property type="entry name" value="BD-FAE"/>
    <property type="match status" value="1"/>
</dbReference>
<evidence type="ECO:0000259" key="2">
    <source>
        <dbReference type="Pfam" id="PF20434"/>
    </source>
</evidence>
<gene>
    <name evidence="3" type="ORF">CLV48_109148</name>
</gene>
<comment type="caution">
    <text evidence="3">The sequence shown here is derived from an EMBL/GenBank/DDBJ whole genome shotgun (WGS) entry which is preliminary data.</text>
</comment>
<dbReference type="InterPro" id="IPR029058">
    <property type="entry name" value="AB_hydrolase_fold"/>
</dbReference>
<evidence type="ECO:0000313" key="4">
    <source>
        <dbReference type="Proteomes" id="UP000240708"/>
    </source>
</evidence>
<evidence type="ECO:0000256" key="1">
    <source>
        <dbReference type="ARBA" id="ARBA00022801"/>
    </source>
</evidence>
<dbReference type="InterPro" id="IPR019826">
    <property type="entry name" value="Carboxylesterase_B_AS"/>
</dbReference>
<reference evidence="3 4" key="1">
    <citation type="submission" date="2018-03" db="EMBL/GenBank/DDBJ databases">
        <title>Genomic Encyclopedia of Archaeal and Bacterial Type Strains, Phase II (KMG-II): from individual species to whole genera.</title>
        <authorList>
            <person name="Goeker M."/>
        </authorList>
    </citation>
    <scope>NUCLEOTIDE SEQUENCE [LARGE SCALE GENOMIC DNA]</scope>
    <source>
        <strain evidence="3 4">DSM 28057</strain>
    </source>
</reference>
<accession>A0A2P8DZN1</accession>
<dbReference type="PROSITE" id="PS00122">
    <property type="entry name" value="CARBOXYLESTERASE_B_1"/>
    <property type="match status" value="1"/>
</dbReference>
<dbReference type="PANTHER" id="PTHR48081:SF33">
    <property type="entry name" value="KYNURENINE FORMAMIDASE"/>
    <property type="match status" value="1"/>
</dbReference>
<proteinExistence type="predicted"/>